<gene>
    <name evidence="7" type="ORF">ACFO0C_33705</name>
</gene>
<dbReference type="InterPro" id="IPR014757">
    <property type="entry name" value="Tscrpt_reg_IclR_C"/>
</dbReference>
<proteinExistence type="predicted"/>
<dbReference type="EMBL" id="JBHSBL010000023">
    <property type="protein sequence ID" value="MFC4069908.1"/>
    <property type="molecule type" value="Genomic_DNA"/>
</dbReference>
<evidence type="ECO:0000259" key="6">
    <source>
        <dbReference type="PROSITE" id="PS51078"/>
    </source>
</evidence>
<keyword evidence="2" id="KW-0238">DNA-binding</keyword>
<dbReference type="Pfam" id="PF09339">
    <property type="entry name" value="HTH_IclR"/>
    <property type="match status" value="1"/>
</dbReference>
<dbReference type="Proteomes" id="UP001595867">
    <property type="component" value="Unassembled WGS sequence"/>
</dbReference>
<dbReference type="Gene3D" id="1.10.10.10">
    <property type="entry name" value="Winged helix-like DNA-binding domain superfamily/Winged helix DNA-binding domain"/>
    <property type="match status" value="1"/>
</dbReference>
<evidence type="ECO:0000256" key="3">
    <source>
        <dbReference type="ARBA" id="ARBA00023163"/>
    </source>
</evidence>
<dbReference type="SMART" id="SM00346">
    <property type="entry name" value="HTH_ICLR"/>
    <property type="match status" value="1"/>
</dbReference>
<dbReference type="SUPFAM" id="SSF55781">
    <property type="entry name" value="GAF domain-like"/>
    <property type="match status" value="1"/>
</dbReference>
<organism evidence="7 8">
    <name type="scientific">Actinoplanes subglobosus</name>
    <dbReference type="NCBI Taxonomy" id="1547892"/>
    <lineage>
        <taxon>Bacteria</taxon>
        <taxon>Bacillati</taxon>
        <taxon>Actinomycetota</taxon>
        <taxon>Actinomycetes</taxon>
        <taxon>Micromonosporales</taxon>
        <taxon>Micromonosporaceae</taxon>
        <taxon>Actinoplanes</taxon>
    </lineage>
</organism>
<evidence type="ECO:0000313" key="8">
    <source>
        <dbReference type="Proteomes" id="UP001595867"/>
    </source>
</evidence>
<feature type="domain" description="IclR-ED" evidence="6">
    <location>
        <begin position="89"/>
        <end position="274"/>
    </location>
</feature>
<feature type="domain" description="HTH iclR-type" evidence="5">
    <location>
        <begin position="27"/>
        <end position="88"/>
    </location>
</feature>
<dbReference type="InterPro" id="IPR050707">
    <property type="entry name" value="HTH_MetabolicPath_Reg"/>
</dbReference>
<dbReference type="InterPro" id="IPR029016">
    <property type="entry name" value="GAF-like_dom_sf"/>
</dbReference>
<evidence type="ECO:0000256" key="2">
    <source>
        <dbReference type="ARBA" id="ARBA00023125"/>
    </source>
</evidence>
<evidence type="ECO:0000313" key="7">
    <source>
        <dbReference type="EMBL" id="MFC4069908.1"/>
    </source>
</evidence>
<reference evidence="8" key="1">
    <citation type="journal article" date="2019" name="Int. J. Syst. Evol. Microbiol.">
        <title>The Global Catalogue of Microorganisms (GCM) 10K type strain sequencing project: providing services to taxonomists for standard genome sequencing and annotation.</title>
        <authorList>
            <consortium name="The Broad Institute Genomics Platform"/>
            <consortium name="The Broad Institute Genome Sequencing Center for Infectious Disease"/>
            <person name="Wu L."/>
            <person name="Ma J."/>
        </authorList>
    </citation>
    <scope>NUCLEOTIDE SEQUENCE [LARGE SCALE GENOMIC DNA]</scope>
    <source>
        <strain evidence="8">TBRC 5832</strain>
    </source>
</reference>
<feature type="region of interest" description="Disordered" evidence="4">
    <location>
        <begin position="1"/>
        <end position="25"/>
    </location>
</feature>
<dbReference type="Pfam" id="PF01614">
    <property type="entry name" value="IclR_C"/>
    <property type="match status" value="1"/>
</dbReference>
<dbReference type="Gene3D" id="3.30.450.40">
    <property type="match status" value="1"/>
</dbReference>
<sequence>MKRATSDEEVSVDPEKTSSGTSATSQVKSAARVLDVLDDIAANGPGTQLQLAKRLGIPKSSLHALLRTMCARGWLDTDQTGSIYRLGVHTLTVSSAYLDGDPVLSRARAVMDEIAAATEETVHLGRLEGAEIIYTAKRESKHPLRMYSAVGRRLPAYSTALGRAMLAELPESDRGGLVPHEIKAFTSQTITDRDALLAIIDKAAQVGYAEESEESCLGVRCFGVALPFSRRSIDAISVAVPMSRLDQGREDLIIETLLSVKARLSAMRDNRLVR</sequence>
<evidence type="ECO:0000259" key="5">
    <source>
        <dbReference type="PROSITE" id="PS51077"/>
    </source>
</evidence>
<protein>
    <submittedName>
        <fullName evidence="7">IclR family transcriptional regulator</fullName>
    </submittedName>
</protein>
<dbReference type="RefSeq" id="WP_378070803.1">
    <property type="nucleotide sequence ID" value="NZ_JBHSBL010000023.1"/>
</dbReference>
<accession>A0ABV8J3W4</accession>
<keyword evidence="8" id="KW-1185">Reference proteome</keyword>
<dbReference type="PANTHER" id="PTHR30136:SF24">
    <property type="entry name" value="HTH-TYPE TRANSCRIPTIONAL REPRESSOR ALLR"/>
    <property type="match status" value="1"/>
</dbReference>
<dbReference type="PROSITE" id="PS51078">
    <property type="entry name" value="ICLR_ED"/>
    <property type="match status" value="1"/>
</dbReference>
<dbReference type="PANTHER" id="PTHR30136">
    <property type="entry name" value="HELIX-TURN-HELIX TRANSCRIPTIONAL REGULATOR, ICLR FAMILY"/>
    <property type="match status" value="1"/>
</dbReference>
<dbReference type="InterPro" id="IPR036390">
    <property type="entry name" value="WH_DNA-bd_sf"/>
</dbReference>
<evidence type="ECO:0000256" key="1">
    <source>
        <dbReference type="ARBA" id="ARBA00023015"/>
    </source>
</evidence>
<keyword evidence="1" id="KW-0805">Transcription regulation</keyword>
<comment type="caution">
    <text evidence="7">The sequence shown here is derived from an EMBL/GenBank/DDBJ whole genome shotgun (WGS) entry which is preliminary data.</text>
</comment>
<name>A0ABV8J3W4_9ACTN</name>
<dbReference type="InterPro" id="IPR005471">
    <property type="entry name" value="Tscrpt_reg_IclR_N"/>
</dbReference>
<evidence type="ECO:0000256" key="4">
    <source>
        <dbReference type="SAM" id="MobiDB-lite"/>
    </source>
</evidence>
<dbReference type="PROSITE" id="PS51077">
    <property type="entry name" value="HTH_ICLR"/>
    <property type="match status" value="1"/>
</dbReference>
<dbReference type="InterPro" id="IPR036388">
    <property type="entry name" value="WH-like_DNA-bd_sf"/>
</dbReference>
<keyword evidence="3" id="KW-0804">Transcription</keyword>
<dbReference type="SUPFAM" id="SSF46785">
    <property type="entry name" value="Winged helix' DNA-binding domain"/>
    <property type="match status" value="1"/>
</dbReference>